<feature type="domain" description="Sucrose phosphatase-like" evidence="4">
    <location>
        <begin position="174"/>
        <end position="272"/>
    </location>
</feature>
<reference evidence="5 6" key="1">
    <citation type="submission" date="2018-11" db="EMBL/GenBank/DDBJ databases">
        <title>The draft genome sequence of Amphritea opalescens ANRC-JH13T.</title>
        <authorList>
            <person name="Fang Z."/>
            <person name="Zhang Y."/>
            <person name="Han X."/>
        </authorList>
    </citation>
    <scope>NUCLEOTIDE SEQUENCE [LARGE SCALE GENOMIC DNA]</scope>
    <source>
        <strain evidence="5 6">ANRC-JH13</strain>
    </source>
</reference>
<gene>
    <name evidence="5" type="ORF">EH243_15920</name>
</gene>
<dbReference type="SFLD" id="SFLDG01142">
    <property type="entry name" value="C2.B.2:_Mannosyl-3-phosphoglyc"/>
    <property type="match status" value="1"/>
</dbReference>
<dbReference type="GO" id="GO:0050531">
    <property type="term" value="F:mannosyl-3-phosphoglycerate phosphatase activity"/>
    <property type="evidence" value="ECO:0007669"/>
    <property type="project" value="InterPro"/>
</dbReference>
<dbReference type="InterPro" id="IPR006380">
    <property type="entry name" value="SPP-like_dom"/>
</dbReference>
<dbReference type="Pfam" id="PF05116">
    <property type="entry name" value="S6PP"/>
    <property type="match status" value="1"/>
</dbReference>
<dbReference type="PANTHER" id="PTHR10000:SF8">
    <property type="entry name" value="HAD SUPERFAMILY HYDROLASE-LIKE, TYPE 3"/>
    <property type="match status" value="1"/>
</dbReference>
<dbReference type="NCBIfam" id="TIGR01486">
    <property type="entry name" value="HAD-SF-IIB-MPGP"/>
    <property type="match status" value="1"/>
</dbReference>
<keyword evidence="1" id="KW-0479">Metal-binding</keyword>
<evidence type="ECO:0000259" key="4">
    <source>
        <dbReference type="Pfam" id="PF05116"/>
    </source>
</evidence>
<dbReference type="InterPro" id="IPR006381">
    <property type="entry name" value="HAD-SF-IIB-MPGP"/>
</dbReference>
<evidence type="ECO:0000256" key="2">
    <source>
        <dbReference type="ARBA" id="ARBA00022801"/>
    </source>
</evidence>
<keyword evidence="6" id="KW-1185">Reference proteome</keyword>
<protein>
    <submittedName>
        <fullName evidence="5">HAD-IIB family hydrolase</fullName>
    </submittedName>
</protein>
<dbReference type="Gene3D" id="3.40.50.1000">
    <property type="entry name" value="HAD superfamily/HAD-like"/>
    <property type="match status" value="1"/>
</dbReference>
<dbReference type="GO" id="GO:0000287">
    <property type="term" value="F:magnesium ion binding"/>
    <property type="evidence" value="ECO:0007669"/>
    <property type="project" value="UniProtKB-ARBA"/>
</dbReference>
<evidence type="ECO:0000313" key="6">
    <source>
        <dbReference type="Proteomes" id="UP000283087"/>
    </source>
</evidence>
<dbReference type="InterPro" id="IPR006379">
    <property type="entry name" value="HAD-SF_hydro_IIB"/>
</dbReference>
<keyword evidence="2 5" id="KW-0378">Hydrolase</keyword>
<proteinExistence type="predicted"/>
<evidence type="ECO:0000256" key="1">
    <source>
        <dbReference type="ARBA" id="ARBA00022723"/>
    </source>
</evidence>
<dbReference type="RefSeq" id="WP_126159658.1">
    <property type="nucleotide sequence ID" value="NZ_RQXW01000018.1"/>
</dbReference>
<comment type="caution">
    <text evidence="5">The sequence shown here is derived from an EMBL/GenBank/DDBJ whole genome shotgun (WGS) entry which is preliminary data.</text>
</comment>
<dbReference type="OrthoDB" id="193379at2"/>
<dbReference type="PANTHER" id="PTHR10000">
    <property type="entry name" value="PHOSPHOSERINE PHOSPHATASE"/>
    <property type="match status" value="1"/>
</dbReference>
<evidence type="ECO:0000256" key="3">
    <source>
        <dbReference type="ARBA" id="ARBA00022842"/>
    </source>
</evidence>
<dbReference type="SUPFAM" id="SSF56784">
    <property type="entry name" value="HAD-like"/>
    <property type="match status" value="1"/>
</dbReference>
<dbReference type="InterPro" id="IPR036412">
    <property type="entry name" value="HAD-like_sf"/>
</dbReference>
<dbReference type="GO" id="GO:0051479">
    <property type="term" value="P:mannosylglycerate biosynthetic process"/>
    <property type="evidence" value="ECO:0007669"/>
    <property type="project" value="InterPro"/>
</dbReference>
<dbReference type="InterPro" id="IPR023214">
    <property type="entry name" value="HAD_sf"/>
</dbReference>
<dbReference type="AlphaFoldDB" id="A0A430KML7"/>
<keyword evidence="3" id="KW-0460">Magnesium</keyword>
<dbReference type="EMBL" id="RQXW01000018">
    <property type="protein sequence ID" value="RTE64728.1"/>
    <property type="molecule type" value="Genomic_DNA"/>
</dbReference>
<dbReference type="SFLD" id="SFLDG01140">
    <property type="entry name" value="C2.B:_Phosphomannomutase_and_P"/>
    <property type="match status" value="1"/>
</dbReference>
<dbReference type="NCBIfam" id="TIGR01484">
    <property type="entry name" value="HAD-SF-IIB"/>
    <property type="match status" value="1"/>
</dbReference>
<dbReference type="Gene3D" id="3.30.980.20">
    <property type="entry name" value="Putative mannosyl-3-phosphoglycerate phosphatase, domain 2"/>
    <property type="match status" value="1"/>
</dbReference>
<organism evidence="5 6">
    <name type="scientific">Amphritea opalescens</name>
    <dbReference type="NCBI Taxonomy" id="2490544"/>
    <lineage>
        <taxon>Bacteria</taxon>
        <taxon>Pseudomonadati</taxon>
        <taxon>Pseudomonadota</taxon>
        <taxon>Gammaproteobacteria</taxon>
        <taxon>Oceanospirillales</taxon>
        <taxon>Oceanospirillaceae</taxon>
        <taxon>Amphritea</taxon>
    </lineage>
</organism>
<sequence length="298" mass="33350">MTTKVLIFTDLDGSLLDHFSYSFDPAKPLLALLKETQIPVIPVTSKTRAELSVLRRELDSDEPFVVENGAAVFIPTGYFSTPPSGCISVDNYYCAQFSLRRDHWLTLLAEQRAEFDGEFETFTSLGIDGIEACTGLSDDAAQLANIREFSEPVRWRGSESRKQLFVQKLRQAGATVLQGGRFLHVTGACNKGQALQWLYEQYELRTSNGTEANHFLTIAAGDGDNDVDMLQVADCAVVIRSPVHEPLNIEHKNLYRTKQTGPDGWVEGVSWFLGAAERPLEMNSIEYLRKKLRSNFYG</sequence>
<dbReference type="Proteomes" id="UP000283087">
    <property type="component" value="Unassembled WGS sequence"/>
</dbReference>
<evidence type="ECO:0000313" key="5">
    <source>
        <dbReference type="EMBL" id="RTE64728.1"/>
    </source>
</evidence>
<name>A0A430KML7_9GAMM</name>
<dbReference type="SFLD" id="SFLDS00003">
    <property type="entry name" value="Haloacid_Dehalogenase"/>
    <property type="match status" value="1"/>
</dbReference>
<accession>A0A430KML7</accession>
<dbReference type="GO" id="GO:0005829">
    <property type="term" value="C:cytosol"/>
    <property type="evidence" value="ECO:0007669"/>
    <property type="project" value="TreeGrafter"/>
</dbReference>